<dbReference type="Proteomes" id="UP000045285">
    <property type="component" value="Unassembled WGS sequence"/>
</dbReference>
<reference evidence="3" key="1">
    <citation type="submission" date="2014-08" db="EMBL/GenBank/DDBJ databases">
        <authorList>
            <person name="Moulin L."/>
        </authorList>
    </citation>
    <scope>NUCLEOTIDE SEQUENCE [LARGE SCALE GENOMIC DNA]</scope>
</reference>
<evidence type="ECO:0000313" key="3">
    <source>
        <dbReference type="Proteomes" id="UP000045285"/>
    </source>
</evidence>
<feature type="compositionally biased region" description="Basic residues" evidence="1">
    <location>
        <begin position="148"/>
        <end position="158"/>
    </location>
</feature>
<dbReference type="AlphaFoldDB" id="A0A090DTH9"/>
<keyword evidence="3" id="KW-1185">Reference proteome</keyword>
<organism evidence="2 3">
    <name type="scientific">Mesorhizobium plurifarium</name>
    <dbReference type="NCBI Taxonomy" id="69974"/>
    <lineage>
        <taxon>Bacteria</taxon>
        <taxon>Pseudomonadati</taxon>
        <taxon>Pseudomonadota</taxon>
        <taxon>Alphaproteobacteria</taxon>
        <taxon>Hyphomicrobiales</taxon>
        <taxon>Phyllobacteriaceae</taxon>
        <taxon>Mesorhizobium</taxon>
    </lineage>
</organism>
<feature type="region of interest" description="Disordered" evidence="1">
    <location>
        <begin position="138"/>
        <end position="173"/>
    </location>
</feature>
<dbReference type="EMBL" id="CCMZ01000018">
    <property type="protein sequence ID" value="CDX17916.1"/>
    <property type="molecule type" value="Genomic_DNA"/>
</dbReference>
<dbReference type="STRING" id="69974.MPLDJ20_20027"/>
<accession>A0A090DTH9</accession>
<sequence>MATTAKRVPRSVEIRMRRRLDDAVAEYLSQAVASPDLMPSDFARDAFRDLEGEDLDVIVQPFVDIIVSINELNCVAYGVAPDLVEKYHRVKTGGGPHTLDLRTSGLLHKSQRQTLDITGNFSANAILHERCINCFPMSPPSPSSSRMSRPRSKYRPRRLGASQSLRNVDSSRA</sequence>
<proteinExistence type="predicted"/>
<evidence type="ECO:0000256" key="1">
    <source>
        <dbReference type="SAM" id="MobiDB-lite"/>
    </source>
</evidence>
<gene>
    <name evidence="2" type="ORF">MPL3356_250029</name>
</gene>
<protein>
    <submittedName>
        <fullName evidence="2">Uncharacterized protein</fullName>
    </submittedName>
</protein>
<feature type="compositionally biased region" description="Polar residues" evidence="1">
    <location>
        <begin position="161"/>
        <end position="173"/>
    </location>
</feature>
<name>A0A090DTH9_MESPL</name>
<evidence type="ECO:0000313" key="2">
    <source>
        <dbReference type="EMBL" id="CDX17916.1"/>
    </source>
</evidence>